<proteinExistence type="predicted"/>
<dbReference type="PROSITE" id="PS51540">
    <property type="entry name" value="AV_PCP_BETA"/>
    <property type="match status" value="1"/>
</dbReference>
<keyword evidence="3" id="KW-1185">Reference proteome</keyword>
<comment type="caution">
    <text evidence="2">The sequence shown here is derived from an EMBL/GenBank/DDBJ whole genome shotgun (WGS) entry which is preliminary data.</text>
</comment>
<dbReference type="GO" id="GO:0008234">
    <property type="term" value="F:cysteine-type peptidase activity"/>
    <property type="evidence" value="ECO:0007669"/>
    <property type="project" value="InterPro"/>
</dbReference>
<dbReference type="InterPro" id="IPR025773">
    <property type="entry name" value="AV_PCPbeta"/>
</dbReference>
<sequence length="160" mass="16788">MPAMRFGTRKYWGRLRLSLRSRRFLLARRALACTLLLLAVLLAVRPPAGQGPSGARASPASVPVVPTGLSTVPIHLADAAVAGLLTRGAHVDVVTVDDRTQSRQVLAGDATVVDVRSPPSSSKFLGSGDKGPLVLIALPRETATEVAALSLRNPVAVTLR</sequence>
<name>A0A8H9M9W8_9PSEU</name>
<feature type="domain" description="Peptidase C32" evidence="1">
    <location>
        <begin position="1"/>
        <end position="13"/>
    </location>
</feature>
<reference evidence="2" key="2">
    <citation type="submission" date="2020-09" db="EMBL/GenBank/DDBJ databases">
        <authorList>
            <person name="Sun Q."/>
            <person name="Zhou Y."/>
        </authorList>
    </citation>
    <scope>NUCLEOTIDE SEQUENCE</scope>
    <source>
        <strain evidence="2">CGMCC 4.7679</strain>
    </source>
</reference>
<accession>A0A8H9M9W8</accession>
<evidence type="ECO:0000259" key="1">
    <source>
        <dbReference type="PROSITE" id="PS51540"/>
    </source>
</evidence>
<protein>
    <recommendedName>
        <fullName evidence="1">Peptidase C32 domain-containing protein</fullName>
    </recommendedName>
</protein>
<evidence type="ECO:0000313" key="3">
    <source>
        <dbReference type="Proteomes" id="UP000658656"/>
    </source>
</evidence>
<gene>
    <name evidence="2" type="ORF">GCM10017566_17020</name>
</gene>
<dbReference type="AlphaFoldDB" id="A0A8H9M9W8"/>
<evidence type="ECO:0000313" key="2">
    <source>
        <dbReference type="EMBL" id="GHF44627.1"/>
    </source>
</evidence>
<reference evidence="2" key="1">
    <citation type="journal article" date="2014" name="Int. J. Syst. Evol. Microbiol.">
        <title>Complete genome sequence of Corynebacterium casei LMG S-19264T (=DSM 44701T), isolated from a smear-ripened cheese.</title>
        <authorList>
            <consortium name="US DOE Joint Genome Institute (JGI-PGF)"/>
            <person name="Walter F."/>
            <person name="Albersmeier A."/>
            <person name="Kalinowski J."/>
            <person name="Ruckert C."/>
        </authorList>
    </citation>
    <scope>NUCLEOTIDE SEQUENCE</scope>
    <source>
        <strain evidence="2">CGMCC 4.7679</strain>
    </source>
</reference>
<organism evidence="2 3">
    <name type="scientific">Amycolatopsis bartoniae</name>
    <dbReference type="NCBI Taxonomy" id="941986"/>
    <lineage>
        <taxon>Bacteria</taxon>
        <taxon>Bacillati</taxon>
        <taxon>Actinomycetota</taxon>
        <taxon>Actinomycetes</taxon>
        <taxon>Pseudonocardiales</taxon>
        <taxon>Pseudonocardiaceae</taxon>
        <taxon>Amycolatopsis</taxon>
    </lineage>
</organism>
<dbReference type="EMBL" id="BNAV01000002">
    <property type="protein sequence ID" value="GHF44627.1"/>
    <property type="molecule type" value="Genomic_DNA"/>
</dbReference>
<dbReference type="Proteomes" id="UP000658656">
    <property type="component" value="Unassembled WGS sequence"/>
</dbReference>